<accession>A0A3B1APE3</accession>
<proteinExistence type="predicted"/>
<organism evidence="1">
    <name type="scientific">hydrothermal vent metagenome</name>
    <dbReference type="NCBI Taxonomy" id="652676"/>
    <lineage>
        <taxon>unclassified sequences</taxon>
        <taxon>metagenomes</taxon>
        <taxon>ecological metagenomes</taxon>
    </lineage>
</organism>
<gene>
    <name evidence="1" type="ORF">MNBD_GAMMA20-1672</name>
</gene>
<name>A0A3B1APE3_9ZZZZ</name>
<evidence type="ECO:0000313" key="1">
    <source>
        <dbReference type="EMBL" id="VAX03581.1"/>
    </source>
</evidence>
<sequence>QVWLVLSGKEGGAISAIGTIFAMAGITSGDNALFVNNLGNTSDGDACTHLF</sequence>
<dbReference type="AlphaFoldDB" id="A0A3B1APE3"/>
<reference evidence="1" key="1">
    <citation type="submission" date="2018-06" db="EMBL/GenBank/DDBJ databases">
        <authorList>
            <person name="Zhirakovskaya E."/>
        </authorList>
    </citation>
    <scope>NUCLEOTIDE SEQUENCE</scope>
</reference>
<protein>
    <submittedName>
        <fullName evidence="1">Uncharacterized protein</fullName>
    </submittedName>
</protein>
<feature type="non-terminal residue" evidence="1">
    <location>
        <position position="1"/>
    </location>
</feature>
<dbReference type="EMBL" id="UOFU01000335">
    <property type="protein sequence ID" value="VAX03581.1"/>
    <property type="molecule type" value="Genomic_DNA"/>
</dbReference>